<evidence type="ECO:0000256" key="2">
    <source>
        <dbReference type="ARBA" id="ARBA00009320"/>
    </source>
</evidence>
<dbReference type="Pfam" id="PF01063">
    <property type="entry name" value="Aminotran_4"/>
    <property type="match status" value="1"/>
</dbReference>
<dbReference type="InterPro" id="IPR001544">
    <property type="entry name" value="Aminotrans_IV"/>
</dbReference>
<dbReference type="PANTHER" id="PTHR42825:SF28">
    <property type="entry name" value="BRANCHED-CHAIN-AMINO-ACID AMINOTRANSFERASE 7-RELATED"/>
    <property type="match status" value="1"/>
</dbReference>
<dbReference type="InterPro" id="IPR043131">
    <property type="entry name" value="BCAT-like_N"/>
</dbReference>
<dbReference type="CDD" id="cd01557">
    <property type="entry name" value="BCAT_beta_family"/>
    <property type="match status" value="1"/>
</dbReference>
<name>A0AAE1JJ22_9FABA</name>
<evidence type="ECO:0000256" key="1">
    <source>
        <dbReference type="ARBA" id="ARBA00001933"/>
    </source>
</evidence>
<comment type="catalytic activity">
    <reaction evidence="9">
        <text>L-leucine + 2-oxoglutarate = 4-methyl-2-oxopentanoate + L-glutamate</text>
        <dbReference type="Rhea" id="RHEA:18321"/>
        <dbReference type="ChEBI" id="CHEBI:16810"/>
        <dbReference type="ChEBI" id="CHEBI:17865"/>
        <dbReference type="ChEBI" id="CHEBI:29985"/>
        <dbReference type="ChEBI" id="CHEBI:57427"/>
        <dbReference type="EC" id="2.6.1.42"/>
    </reaction>
</comment>
<protein>
    <recommendedName>
        <fullName evidence="9">Branched-chain-amino-acid aminotransferase</fullName>
        <ecNumber evidence="9">2.6.1.42</ecNumber>
    </recommendedName>
</protein>
<evidence type="ECO:0000256" key="10">
    <source>
        <dbReference type="SAM" id="MobiDB-lite"/>
    </source>
</evidence>
<comment type="cofactor">
    <cofactor evidence="1 8">
        <name>pyridoxal 5'-phosphate</name>
        <dbReference type="ChEBI" id="CHEBI:597326"/>
    </cofactor>
</comment>
<keyword evidence="4 9" id="KW-0808">Transferase</keyword>
<evidence type="ECO:0000256" key="6">
    <source>
        <dbReference type="PIRSR" id="PIRSR006468-1"/>
    </source>
</evidence>
<dbReference type="Gene3D" id="3.20.10.10">
    <property type="entry name" value="D-amino Acid Aminotransferase, subunit A, domain 2"/>
    <property type="match status" value="1"/>
</dbReference>
<dbReference type="NCBIfam" id="TIGR01123">
    <property type="entry name" value="ilvE_II"/>
    <property type="match status" value="1"/>
</dbReference>
<gene>
    <name evidence="11" type="ORF">QN277_020075</name>
</gene>
<proteinExistence type="inferred from homology"/>
<evidence type="ECO:0000313" key="12">
    <source>
        <dbReference type="Proteomes" id="UP001293593"/>
    </source>
</evidence>
<dbReference type="InterPro" id="IPR033939">
    <property type="entry name" value="BCAT_family"/>
</dbReference>
<sequence length="355" mass="38683">MYTSSVAPTSQAFGEGGGGGKGRNVKWEELGFGFVPTDFMYVMKCSLGHNFSHGSLSPFSTVSLNPSASILNYAQGVFEGLKAQRSEEGRILLFRPEENARRMKIGAERLCMPCPSVEQFVNAVKKTVVANRRFIPPLGKGSLYIRPLLIGSGAALGVQPSPEFTFLIYTSPVNSYRKGPLDLKVENKLFRAIPGYGGTGGIKSITNYAPIYRPIIEARTQGFSDVLFLDAATANHIEETSTCNVFVVKGNIISTPVADGSILPGITRKSIIEFATDLGYQVMERDIEVEEALQADEVFCTGTAMGVKSVASVTYNNRRVQYKTGADSVCQKLYDTLVGIQTGRIENRNWTVQVD</sequence>
<evidence type="ECO:0000256" key="8">
    <source>
        <dbReference type="RuleBase" id="RU004516"/>
    </source>
</evidence>
<comment type="caution">
    <text evidence="11">The sequence shown here is derived from an EMBL/GenBank/DDBJ whole genome shotgun (WGS) entry which is preliminary data.</text>
</comment>
<dbReference type="InterPro" id="IPR018300">
    <property type="entry name" value="Aminotrans_IV_CS"/>
</dbReference>
<evidence type="ECO:0000256" key="5">
    <source>
        <dbReference type="ARBA" id="ARBA00022898"/>
    </source>
</evidence>
<dbReference type="EC" id="2.6.1.42" evidence="9"/>
<dbReference type="Gene3D" id="3.30.470.10">
    <property type="match status" value="1"/>
</dbReference>
<dbReference type="NCBIfam" id="NF009897">
    <property type="entry name" value="PRK13357.1"/>
    <property type="match status" value="1"/>
</dbReference>
<dbReference type="InterPro" id="IPR005786">
    <property type="entry name" value="B_amino_transII"/>
</dbReference>
<keyword evidence="12" id="KW-1185">Reference proteome</keyword>
<comment type="catalytic activity">
    <reaction evidence="9">
        <text>L-valine + 2-oxoglutarate = 3-methyl-2-oxobutanoate + L-glutamate</text>
        <dbReference type="Rhea" id="RHEA:24813"/>
        <dbReference type="ChEBI" id="CHEBI:11851"/>
        <dbReference type="ChEBI" id="CHEBI:16810"/>
        <dbReference type="ChEBI" id="CHEBI:29985"/>
        <dbReference type="ChEBI" id="CHEBI:57762"/>
        <dbReference type="EC" id="2.6.1.42"/>
    </reaction>
</comment>
<comment type="similarity">
    <text evidence="2 7">Belongs to the class-IV pyridoxal-phosphate-dependent aminotransferase family.</text>
</comment>
<evidence type="ECO:0000256" key="3">
    <source>
        <dbReference type="ARBA" id="ARBA00022576"/>
    </source>
</evidence>
<dbReference type="InterPro" id="IPR043132">
    <property type="entry name" value="BCAT-like_C"/>
</dbReference>
<evidence type="ECO:0000256" key="9">
    <source>
        <dbReference type="RuleBase" id="RU004517"/>
    </source>
</evidence>
<comment type="catalytic activity">
    <reaction evidence="9">
        <text>L-isoleucine + 2-oxoglutarate = (S)-3-methyl-2-oxopentanoate + L-glutamate</text>
        <dbReference type="Rhea" id="RHEA:24801"/>
        <dbReference type="ChEBI" id="CHEBI:16810"/>
        <dbReference type="ChEBI" id="CHEBI:29985"/>
        <dbReference type="ChEBI" id="CHEBI:35146"/>
        <dbReference type="ChEBI" id="CHEBI:58045"/>
        <dbReference type="EC" id="2.6.1.42"/>
    </reaction>
</comment>
<reference evidence="11" key="1">
    <citation type="submission" date="2023-10" db="EMBL/GenBank/DDBJ databases">
        <title>Chromosome-level genome of the transformable northern wattle, Acacia crassicarpa.</title>
        <authorList>
            <person name="Massaro I."/>
            <person name="Sinha N.R."/>
            <person name="Poethig S."/>
            <person name="Leichty A.R."/>
        </authorList>
    </citation>
    <scope>NUCLEOTIDE SEQUENCE</scope>
    <source>
        <strain evidence="11">Acra3RX</strain>
        <tissue evidence="11">Leaf</tissue>
    </source>
</reference>
<keyword evidence="9" id="KW-0100">Branched-chain amino acid biosynthesis</keyword>
<dbReference type="SUPFAM" id="SSF56752">
    <property type="entry name" value="D-aminoacid aminotransferase-like PLP-dependent enzymes"/>
    <property type="match status" value="1"/>
</dbReference>
<evidence type="ECO:0000256" key="7">
    <source>
        <dbReference type="RuleBase" id="RU004106"/>
    </source>
</evidence>
<dbReference type="PANTHER" id="PTHR42825">
    <property type="entry name" value="AMINO ACID AMINOTRANSFERASE"/>
    <property type="match status" value="1"/>
</dbReference>
<feature type="modified residue" description="N6-(pyridoxal phosphate)lysine" evidence="6">
    <location>
        <position position="203"/>
    </location>
</feature>
<dbReference type="Proteomes" id="UP001293593">
    <property type="component" value="Unassembled WGS sequence"/>
</dbReference>
<keyword evidence="3 9" id="KW-0032">Aminotransferase</keyword>
<feature type="region of interest" description="Disordered" evidence="10">
    <location>
        <begin position="1"/>
        <end position="21"/>
    </location>
</feature>
<dbReference type="GO" id="GO:0009082">
    <property type="term" value="P:branched-chain amino acid biosynthetic process"/>
    <property type="evidence" value="ECO:0007669"/>
    <property type="project" value="UniProtKB-KW"/>
</dbReference>
<dbReference type="PIRSF" id="PIRSF006468">
    <property type="entry name" value="BCAT1"/>
    <property type="match status" value="1"/>
</dbReference>
<dbReference type="PROSITE" id="PS00770">
    <property type="entry name" value="AA_TRANSFER_CLASS_4"/>
    <property type="match status" value="1"/>
</dbReference>
<feature type="compositionally biased region" description="Polar residues" evidence="10">
    <location>
        <begin position="1"/>
        <end position="12"/>
    </location>
</feature>
<keyword evidence="9" id="KW-0028">Amino-acid biosynthesis</keyword>
<dbReference type="AlphaFoldDB" id="A0AAE1JJ22"/>
<evidence type="ECO:0000256" key="4">
    <source>
        <dbReference type="ARBA" id="ARBA00022679"/>
    </source>
</evidence>
<organism evidence="11 12">
    <name type="scientific">Acacia crassicarpa</name>
    <name type="common">northern wattle</name>
    <dbReference type="NCBI Taxonomy" id="499986"/>
    <lineage>
        <taxon>Eukaryota</taxon>
        <taxon>Viridiplantae</taxon>
        <taxon>Streptophyta</taxon>
        <taxon>Embryophyta</taxon>
        <taxon>Tracheophyta</taxon>
        <taxon>Spermatophyta</taxon>
        <taxon>Magnoliopsida</taxon>
        <taxon>eudicotyledons</taxon>
        <taxon>Gunneridae</taxon>
        <taxon>Pentapetalae</taxon>
        <taxon>rosids</taxon>
        <taxon>fabids</taxon>
        <taxon>Fabales</taxon>
        <taxon>Fabaceae</taxon>
        <taxon>Caesalpinioideae</taxon>
        <taxon>mimosoid clade</taxon>
        <taxon>Acacieae</taxon>
        <taxon>Acacia</taxon>
    </lineage>
</organism>
<keyword evidence="5 8" id="KW-0663">Pyridoxal phosphate</keyword>
<dbReference type="InterPro" id="IPR036038">
    <property type="entry name" value="Aminotransferase-like"/>
</dbReference>
<dbReference type="GO" id="GO:0004084">
    <property type="term" value="F:branched-chain-amino-acid transaminase activity"/>
    <property type="evidence" value="ECO:0007669"/>
    <property type="project" value="UniProtKB-EC"/>
</dbReference>
<dbReference type="GO" id="GO:0008652">
    <property type="term" value="P:amino acid biosynthetic process"/>
    <property type="evidence" value="ECO:0007669"/>
    <property type="project" value="UniProtKB-KW"/>
</dbReference>
<evidence type="ECO:0000313" key="11">
    <source>
        <dbReference type="EMBL" id="KAK4271371.1"/>
    </source>
</evidence>
<accession>A0AAE1JJ22</accession>
<dbReference type="EMBL" id="JAWXYG010000005">
    <property type="protein sequence ID" value="KAK4271371.1"/>
    <property type="molecule type" value="Genomic_DNA"/>
</dbReference>